<keyword evidence="10 13" id="KW-0472">Membrane</keyword>
<gene>
    <name evidence="15" type="ORF">DGAL_LOCUS8805</name>
</gene>
<dbReference type="AlphaFoldDB" id="A0A8J2RM42"/>
<dbReference type="Proteomes" id="UP000789390">
    <property type="component" value="Unassembled WGS sequence"/>
</dbReference>
<dbReference type="Gene3D" id="3.80.10.10">
    <property type="entry name" value="Ribonuclease Inhibitor"/>
    <property type="match status" value="3"/>
</dbReference>
<evidence type="ECO:0000256" key="2">
    <source>
        <dbReference type="ARBA" id="ARBA00009634"/>
    </source>
</evidence>
<keyword evidence="8" id="KW-0391">Immunity</keyword>
<dbReference type="InterPro" id="IPR000157">
    <property type="entry name" value="TIR_dom"/>
</dbReference>
<protein>
    <recommendedName>
        <fullName evidence="14">TIR domain-containing protein</fullName>
    </recommendedName>
</protein>
<keyword evidence="9 13" id="KW-1133">Transmembrane helix</keyword>
<evidence type="ECO:0000256" key="7">
    <source>
        <dbReference type="ARBA" id="ARBA00022737"/>
    </source>
</evidence>
<dbReference type="GO" id="GO:0038023">
    <property type="term" value="F:signaling receptor activity"/>
    <property type="evidence" value="ECO:0007669"/>
    <property type="project" value="TreeGrafter"/>
</dbReference>
<keyword evidence="3" id="KW-0399">Innate immunity</keyword>
<comment type="similarity">
    <text evidence="2">Belongs to the Toll-like receptor family.</text>
</comment>
<keyword evidence="7" id="KW-0677">Repeat</keyword>
<evidence type="ECO:0000256" key="1">
    <source>
        <dbReference type="ARBA" id="ARBA00004479"/>
    </source>
</evidence>
<dbReference type="OrthoDB" id="6160824at2759"/>
<dbReference type="PROSITE" id="PS50104">
    <property type="entry name" value="TIR"/>
    <property type="match status" value="1"/>
</dbReference>
<keyword evidence="6" id="KW-0732">Signal</keyword>
<evidence type="ECO:0000313" key="15">
    <source>
        <dbReference type="EMBL" id="CAH0105740.1"/>
    </source>
</evidence>
<sequence>MLYDGMERTIDAFEPLASLIHVDFYNNPKMGTIFAHEMKTPILPPSITHLGLGNNHLVQKVPIPLLQNISRSLLEINLSINLYFLLSNNVWPAIDFDNLTTLVLESCSISIINETAFQRMPKLAYLYMGKNQLTQVAPYTFPQTLQLLSVRQNPQMSGVFTMSKDNFAGMTNLRWLDMNWMNLNSKNLSSDAFKGLSSLTYLQMRKSGLTEIPSRFFSSLIKLVMLDLGENPITQLPNQFSVGLTNTHVLYLDHCLLDFPADVDYDYQPFRGMKTLSMLFLSKNSISQFTPNLMVNLTQLSALHLNGNQLHTWEFGMTAYMPPYAAIAVSNNKIQFLPNQTFEEFSRIEAVDLSDNALICNCQILNFFLLTFQTFDLLLLANSTNTTVLNWATEGAYTCTDTSTDPFVIKEIPLMSEEEFQCKSEVVPTTVGPNIDKETVAIVSSIVGAMIIVIIFVAIVACCYWKRTKGQRKWFYVRNQLLTSDGFVDKTSNVDNDHKFEFDAFISFNEQDRSWVYTHLVPQLESSEHSDSGDDEAFKPFRLCIHDRDFTVGQRITENIIENIAKSRKVIIVLSRGYVESKWCQFELHLSQHRLLESERRDALVLILLEDVPKQQQNAGLRYLMSTRTYLAWRSDSEGQQLFWQRLRQVLMARPYSSPSKSEAASNAST</sequence>
<dbReference type="Pfam" id="PF13855">
    <property type="entry name" value="LRR_8"/>
    <property type="match status" value="3"/>
</dbReference>
<keyword evidence="12" id="KW-0325">Glycoprotein</keyword>
<evidence type="ECO:0000256" key="10">
    <source>
        <dbReference type="ARBA" id="ARBA00023136"/>
    </source>
</evidence>
<dbReference type="GO" id="GO:0045087">
    <property type="term" value="P:innate immune response"/>
    <property type="evidence" value="ECO:0007669"/>
    <property type="project" value="UniProtKB-KW"/>
</dbReference>
<evidence type="ECO:0000256" key="4">
    <source>
        <dbReference type="ARBA" id="ARBA00022614"/>
    </source>
</evidence>
<evidence type="ECO:0000256" key="8">
    <source>
        <dbReference type="ARBA" id="ARBA00022859"/>
    </source>
</evidence>
<comment type="caution">
    <text evidence="15">The sequence shown here is derived from an EMBL/GenBank/DDBJ whole genome shotgun (WGS) entry which is preliminary data.</text>
</comment>
<name>A0A8J2RM42_9CRUS</name>
<keyword evidence="5 13" id="KW-0812">Transmembrane</keyword>
<dbReference type="InterPro" id="IPR003591">
    <property type="entry name" value="Leu-rich_rpt_typical-subtyp"/>
</dbReference>
<evidence type="ECO:0000313" key="16">
    <source>
        <dbReference type="Proteomes" id="UP000789390"/>
    </source>
</evidence>
<dbReference type="Pfam" id="PF01582">
    <property type="entry name" value="TIR"/>
    <property type="match status" value="1"/>
</dbReference>
<keyword evidence="4" id="KW-0433">Leucine-rich repeat</keyword>
<dbReference type="PANTHER" id="PTHR24365">
    <property type="entry name" value="TOLL-LIKE RECEPTOR"/>
    <property type="match status" value="1"/>
</dbReference>
<dbReference type="InterPro" id="IPR035897">
    <property type="entry name" value="Toll_tir_struct_dom_sf"/>
</dbReference>
<dbReference type="FunFam" id="3.40.50.10140:FF:000001">
    <property type="entry name" value="Toll-like receptor 2"/>
    <property type="match status" value="1"/>
</dbReference>
<comment type="subcellular location">
    <subcellularLocation>
        <location evidence="1">Membrane</location>
        <topology evidence="1">Single-pass type I membrane protein</topology>
    </subcellularLocation>
</comment>
<accession>A0A8J2RM42</accession>
<evidence type="ECO:0000256" key="12">
    <source>
        <dbReference type="ARBA" id="ARBA00023180"/>
    </source>
</evidence>
<evidence type="ECO:0000259" key="14">
    <source>
        <dbReference type="PROSITE" id="PS50104"/>
    </source>
</evidence>
<evidence type="ECO:0000256" key="13">
    <source>
        <dbReference type="SAM" id="Phobius"/>
    </source>
</evidence>
<dbReference type="GO" id="GO:0005886">
    <property type="term" value="C:plasma membrane"/>
    <property type="evidence" value="ECO:0007669"/>
    <property type="project" value="TreeGrafter"/>
</dbReference>
<evidence type="ECO:0000256" key="3">
    <source>
        <dbReference type="ARBA" id="ARBA00022588"/>
    </source>
</evidence>
<dbReference type="SUPFAM" id="SSF52200">
    <property type="entry name" value="Toll/Interleukin receptor TIR domain"/>
    <property type="match status" value="1"/>
</dbReference>
<dbReference type="InterPro" id="IPR032675">
    <property type="entry name" value="LRR_dom_sf"/>
</dbReference>
<dbReference type="GO" id="GO:0007165">
    <property type="term" value="P:signal transduction"/>
    <property type="evidence" value="ECO:0007669"/>
    <property type="project" value="InterPro"/>
</dbReference>
<dbReference type="PANTHER" id="PTHR24365:SF530">
    <property type="entry name" value="MSTPROX-RELATED"/>
    <property type="match status" value="1"/>
</dbReference>
<dbReference type="SUPFAM" id="SSF52058">
    <property type="entry name" value="L domain-like"/>
    <property type="match status" value="1"/>
</dbReference>
<keyword evidence="16" id="KW-1185">Reference proteome</keyword>
<dbReference type="InterPro" id="IPR001611">
    <property type="entry name" value="Leu-rich_rpt"/>
</dbReference>
<feature type="transmembrane region" description="Helical" evidence="13">
    <location>
        <begin position="440"/>
        <end position="465"/>
    </location>
</feature>
<organism evidence="15 16">
    <name type="scientific">Daphnia galeata</name>
    <dbReference type="NCBI Taxonomy" id="27404"/>
    <lineage>
        <taxon>Eukaryota</taxon>
        <taxon>Metazoa</taxon>
        <taxon>Ecdysozoa</taxon>
        <taxon>Arthropoda</taxon>
        <taxon>Crustacea</taxon>
        <taxon>Branchiopoda</taxon>
        <taxon>Diplostraca</taxon>
        <taxon>Cladocera</taxon>
        <taxon>Anomopoda</taxon>
        <taxon>Daphniidae</taxon>
        <taxon>Daphnia</taxon>
    </lineage>
</organism>
<proteinExistence type="inferred from homology"/>
<dbReference type="EMBL" id="CAKKLH010000200">
    <property type="protein sequence ID" value="CAH0105740.1"/>
    <property type="molecule type" value="Genomic_DNA"/>
</dbReference>
<reference evidence="15" key="1">
    <citation type="submission" date="2021-11" db="EMBL/GenBank/DDBJ databases">
        <authorList>
            <person name="Schell T."/>
        </authorList>
    </citation>
    <scope>NUCLEOTIDE SEQUENCE</scope>
    <source>
        <strain evidence="15">M5</strain>
    </source>
</reference>
<evidence type="ECO:0000256" key="6">
    <source>
        <dbReference type="ARBA" id="ARBA00022729"/>
    </source>
</evidence>
<evidence type="ECO:0000256" key="11">
    <source>
        <dbReference type="ARBA" id="ARBA00023170"/>
    </source>
</evidence>
<dbReference type="SMART" id="SM00369">
    <property type="entry name" value="LRR_TYP"/>
    <property type="match status" value="7"/>
</dbReference>
<keyword evidence="11" id="KW-0675">Receptor</keyword>
<evidence type="ECO:0000256" key="9">
    <source>
        <dbReference type="ARBA" id="ARBA00022989"/>
    </source>
</evidence>
<feature type="domain" description="TIR" evidence="14">
    <location>
        <begin position="500"/>
        <end position="651"/>
    </location>
</feature>
<evidence type="ECO:0000256" key="5">
    <source>
        <dbReference type="ARBA" id="ARBA00022692"/>
    </source>
</evidence>
<dbReference type="Gene3D" id="3.40.50.10140">
    <property type="entry name" value="Toll/interleukin-1 receptor homology (TIR) domain"/>
    <property type="match status" value="1"/>
</dbReference>
<dbReference type="SMART" id="SM00255">
    <property type="entry name" value="TIR"/>
    <property type="match status" value="1"/>
</dbReference>